<feature type="compositionally biased region" description="Low complexity" evidence="1">
    <location>
        <begin position="86"/>
        <end position="98"/>
    </location>
</feature>
<sequence length="358" mass="38432">MLQTSRSSFPLSLSIALSLSLYPLQPLLFRVIMQQPAAPSSSRPDGEALPEEAVVVVEGVQGPAGEGCGTAPNDIAPAPTEEANEPSAVVSSPRSSASNKTPTTAIRIHRRTDDEQAELDERTDANTSPLQARVKSPLSSAALPVLSPRLDAEAGMAEHPSMHVDAAGNAESNRPVDEAATSSATAQHEAASMTTGGEQLPAHGMQWPQRRLFTLEEERSKDLSSGCLDATGEHDGHSLLAAQHSAQPANEHMPPSAAVEMHRYLSQSEANSFNDSDMSVPVEVSTSVIVEESTSQFGILGNLDQQQQQQLLPPNAVPIEPSPDIKVKQEQEEEEEEEEDKQTQPGQHTPIRQDHHRE</sequence>
<feature type="region of interest" description="Disordered" evidence="1">
    <location>
        <begin position="301"/>
        <end position="358"/>
    </location>
</feature>
<evidence type="ECO:0000313" key="2">
    <source>
        <dbReference type="EMBL" id="RKP22700.1"/>
    </source>
</evidence>
<keyword evidence="3" id="KW-1185">Reference proteome</keyword>
<gene>
    <name evidence="2" type="ORF">SYNPS1DRAFT_31675</name>
</gene>
<feature type="compositionally biased region" description="Basic and acidic residues" evidence="1">
    <location>
        <begin position="111"/>
        <end position="124"/>
    </location>
</feature>
<dbReference type="AlphaFoldDB" id="A0A4P9YUX7"/>
<name>A0A4P9YUX7_9FUNG</name>
<organism evidence="2 3">
    <name type="scientific">Syncephalis pseudoplumigaleata</name>
    <dbReference type="NCBI Taxonomy" id="1712513"/>
    <lineage>
        <taxon>Eukaryota</taxon>
        <taxon>Fungi</taxon>
        <taxon>Fungi incertae sedis</taxon>
        <taxon>Zoopagomycota</taxon>
        <taxon>Zoopagomycotina</taxon>
        <taxon>Zoopagomycetes</taxon>
        <taxon>Zoopagales</taxon>
        <taxon>Piptocephalidaceae</taxon>
        <taxon>Syncephalis</taxon>
    </lineage>
</organism>
<dbReference type="OrthoDB" id="10680740at2759"/>
<dbReference type="Proteomes" id="UP000278143">
    <property type="component" value="Unassembled WGS sequence"/>
</dbReference>
<evidence type="ECO:0000256" key="1">
    <source>
        <dbReference type="SAM" id="MobiDB-lite"/>
    </source>
</evidence>
<proteinExistence type="predicted"/>
<reference evidence="3" key="1">
    <citation type="journal article" date="2018" name="Nat. Microbiol.">
        <title>Leveraging single-cell genomics to expand the fungal tree of life.</title>
        <authorList>
            <person name="Ahrendt S.R."/>
            <person name="Quandt C.A."/>
            <person name="Ciobanu D."/>
            <person name="Clum A."/>
            <person name="Salamov A."/>
            <person name="Andreopoulos B."/>
            <person name="Cheng J.F."/>
            <person name="Woyke T."/>
            <person name="Pelin A."/>
            <person name="Henrissat B."/>
            <person name="Reynolds N.K."/>
            <person name="Benny G.L."/>
            <person name="Smith M.E."/>
            <person name="James T.Y."/>
            <person name="Grigoriev I.V."/>
        </authorList>
    </citation>
    <scope>NUCLEOTIDE SEQUENCE [LARGE SCALE GENOMIC DNA]</scope>
    <source>
        <strain evidence="3">Benny S71-1</strain>
    </source>
</reference>
<feature type="compositionally biased region" description="Acidic residues" evidence="1">
    <location>
        <begin position="331"/>
        <end position="340"/>
    </location>
</feature>
<feature type="region of interest" description="Disordered" evidence="1">
    <location>
        <begin position="62"/>
        <end position="137"/>
    </location>
</feature>
<accession>A0A4P9YUX7</accession>
<feature type="region of interest" description="Disordered" evidence="1">
    <location>
        <begin position="167"/>
        <end position="203"/>
    </location>
</feature>
<feature type="non-terminal residue" evidence="2">
    <location>
        <position position="358"/>
    </location>
</feature>
<feature type="compositionally biased region" description="Polar residues" evidence="1">
    <location>
        <begin position="180"/>
        <end position="197"/>
    </location>
</feature>
<dbReference type="EMBL" id="KZ991780">
    <property type="protein sequence ID" value="RKP22700.1"/>
    <property type="molecule type" value="Genomic_DNA"/>
</dbReference>
<protein>
    <submittedName>
        <fullName evidence="2">Uncharacterized protein</fullName>
    </submittedName>
</protein>
<evidence type="ECO:0000313" key="3">
    <source>
        <dbReference type="Proteomes" id="UP000278143"/>
    </source>
</evidence>